<dbReference type="InterPro" id="IPR001279">
    <property type="entry name" value="Metallo-B-lactamas"/>
</dbReference>
<dbReference type="Pfam" id="PF12706">
    <property type="entry name" value="Lactamase_B_2"/>
    <property type="match status" value="1"/>
</dbReference>
<dbReference type="InterPro" id="IPR036866">
    <property type="entry name" value="RibonucZ/Hydroxyglut_hydro"/>
</dbReference>
<dbReference type="SUPFAM" id="SSF56281">
    <property type="entry name" value="Metallo-hydrolase/oxidoreductase"/>
    <property type="match status" value="1"/>
</dbReference>
<dbReference type="InterPro" id="IPR050114">
    <property type="entry name" value="UPF0173_UPF0282_UlaG_hydrolase"/>
</dbReference>
<evidence type="ECO:0000259" key="1">
    <source>
        <dbReference type="Pfam" id="PF12706"/>
    </source>
</evidence>
<comment type="caution">
    <text evidence="2">The sequence shown here is derived from an EMBL/GenBank/DDBJ whole genome shotgun (WGS) entry which is preliminary data.</text>
</comment>
<protein>
    <submittedName>
        <fullName evidence="2">MBL fold metallo-hydrolase</fullName>
    </submittedName>
</protein>
<reference evidence="2 3" key="1">
    <citation type="submission" date="2022-12" db="EMBL/GenBank/DDBJ databases">
        <title>Metagenome assembled genome from gulf of manar.</title>
        <authorList>
            <person name="Kohli P."/>
            <person name="Pk S."/>
            <person name="Venkata Ramana C."/>
            <person name="Sasikala C."/>
        </authorList>
    </citation>
    <scope>NUCLEOTIDE SEQUENCE [LARGE SCALE GENOMIC DNA]</scope>
    <source>
        <strain evidence="2">JB008</strain>
    </source>
</reference>
<dbReference type="EMBL" id="JAQQAL010000044">
    <property type="protein sequence ID" value="MDC7228315.1"/>
    <property type="molecule type" value="Genomic_DNA"/>
</dbReference>
<dbReference type="Gene3D" id="3.60.15.10">
    <property type="entry name" value="Ribonuclease Z/Hydroxyacylglutathione hydrolase-like"/>
    <property type="match status" value="1"/>
</dbReference>
<evidence type="ECO:0000313" key="3">
    <source>
        <dbReference type="Proteomes" id="UP001221217"/>
    </source>
</evidence>
<evidence type="ECO:0000313" key="2">
    <source>
        <dbReference type="EMBL" id="MDC7228315.1"/>
    </source>
</evidence>
<dbReference type="Proteomes" id="UP001221217">
    <property type="component" value="Unassembled WGS sequence"/>
</dbReference>
<gene>
    <name evidence="2" type="ORF">PQJ61_16250</name>
</gene>
<accession>A0AAJ1IJG0</accession>
<name>A0AAJ1IJG0_9SPIO</name>
<sequence>MTEGLSAGGLGLTWLGQAGFLVECGKTRLIIDAYLSDSLYDKYKDKKFPHKRMIPVPFAPTQLTDIDLVFCTHGHTDHMDPGTLPHLAAANPGGRFVVPASEKAKAVERGVPADRLIGLDAEGSLFDNAKSGIVVRAIASAHEELATDSEGRSLYLGYVVDICGQRLYHSGDCIPYTGLAEALKKLHIDVALLPVNGRDDYRKSNGVPGNFTVAEAAELCVNSGIKTIIPHHFGMFDFNTESPEIIDGVLSESGLNYMIPEVGKSLIVDNE</sequence>
<dbReference type="AlphaFoldDB" id="A0AAJ1IJG0"/>
<organism evidence="2 3">
    <name type="scientific">Candidatus Thalassospirochaeta sargassi</name>
    <dbReference type="NCBI Taxonomy" id="3119039"/>
    <lineage>
        <taxon>Bacteria</taxon>
        <taxon>Pseudomonadati</taxon>
        <taxon>Spirochaetota</taxon>
        <taxon>Spirochaetia</taxon>
        <taxon>Spirochaetales</taxon>
        <taxon>Spirochaetaceae</taxon>
        <taxon>Candidatus Thalassospirochaeta</taxon>
    </lineage>
</organism>
<dbReference type="PANTHER" id="PTHR43546">
    <property type="entry name" value="UPF0173 METAL-DEPENDENT HYDROLASE MJ1163-RELATED"/>
    <property type="match status" value="1"/>
</dbReference>
<feature type="domain" description="Metallo-beta-lactamase" evidence="1">
    <location>
        <begin position="27"/>
        <end position="233"/>
    </location>
</feature>
<proteinExistence type="predicted"/>